<accession>A0A5C8CGC8</accession>
<dbReference type="Pfam" id="PF16481">
    <property type="entry name" value="DUF5058"/>
    <property type="match status" value="1"/>
</dbReference>
<feature type="transmembrane region" description="Helical" evidence="1">
    <location>
        <begin position="53"/>
        <end position="79"/>
    </location>
</feature>
<proteinExistence type="predicted"/>
<feature type="transmembrane region" description="Helical" evidence="1">
    <location>
        <begin position="217"/>
        <end position="237"/>
    </location>
</feature>
<feature type="transmembrane region" description="Helical" evidence="1">
    <location>
        <begin position="160"/>
        <end position="182"/>
    </location>
</feature>
<reference evidence="2 3" key="1">
    <citation type="journal article" date="1992" name="Lakartidningen">
        <title>[Penicillin V and not amoxicillin is the first choice preparation in acute otitis].</title>
        <authorList>
            <person name="Kamme C."/>
            <person name="Lundgren K."/>
            <person name="Prellner K."/>
        </authorList>
    </citation>
    <scope>NUCLEOTIDE SEQUENCE [LARGE SCALE GENOMIC DNA]</scope>
    <source>
        <strain evidence="2 3">W1</strain>
    </source>
</reference>
<dbReference type="InterPro" id="IPR032479">
    <property type="entry name" value="DUF5058"/>
</dbReference>
<protein>
    <submittedName>
        <fullName evidence="2">DUF5058 family protein</fullName>
    </submittedName>
</protein>
<evidence type="ECO:0000256" key="1">
    <source>
        <dbReference type="SAM" id="Phobius"/>
    </source>
</evidence>
<name>A0A5C8CGC8_9SPIR</name>
<dbReference type="Proteomes" id="UP000325116">
    <property type="component" value="Unassembled WGS sequence"/>
</dbReference>
<gene>
    <name evidence="2" type="ORF">EPJ80_07030</name>
</gene>
<feature type="transmembrane region" description="Helical" evidence="1">
    <location>
        <begin position="188"/>
        <end position="205"/>
    </location>
</feature>
<sequence>MNEEILKIANQLILWPLCSVVVIISLVQAILISRLANKTAVSLGISKDTCKKAFRAGLLTAIGPAISGFIVMVGMISVIGAPMSWMRLSIIGAATTKMAGAQFGAEAMGVSFGGADYNEVALIVSWLTMALNRCGWLLSATILTSKLEILRHKISGGNQAGLALLSAASMVAVFGNLSSGYLPEIDTAASVLSAAVVMFIILRYVSKTKIGKRIREYNLGIAMISGMIVAVIVKIIIGG</sequence>
<dbReference type="AlphaFoldDB" id="A0A5C8CGC8"/>
<evidence type="ECO:0000313" key="2">
    <source>
        <dbReference type="EMBL" id="TXJ11471.1"/>
    </source>
</evidence>
<organism evidence="2 3">
    <name type="scientific">Brachyspira aalborgi</name>
    <dbReference type="NCBI Taxonomy" id="29522"/>
    <lineage>
        <taxon>Bacteria</taxon>
        <taxon>Pseudomonadati</taxon>
        <taxon>Spirochaetota</taxon>
        <taxon>Spirochaetia</taxon>
        <taxon>Brachyspirales</taxon>
        <taxon>Brachyspiraceae</taxon>
        <taxon>Brachyspira</taxon>
    </lineage>
</organism>
<keyword evidence="1" id="KW-1133">Transmembrane helix</keyword>
<dbReference type="EMBL" id="SAXT01000005">
    <property type="protein sequence ID" value="TXJ11471.1"/>
    <property type="molecule type" value="Genomic_DNA"/>
</dbReference>
<comment type="caution">
    <text evidence="2">The sequence shown here is derived from an EMBL/GenBank/DDBJ whole genome shotgun (WGS) entry which is preliminary data.</text>
</comment>
<feature type="transmembrane region" description="Helical" evidence="1">
    <location>
        <begin position="12"/>
        <end position="32"/>
    </location>
</feature>
<dbReference type="RefSeq" id="WP_147758440.1">
    <property type="nucleotide sequence ID" value="NZ_SAXT01000005.1"/>
</dbReference>
<evidence type="ECO:0000313" key="3">
    <source>
        <dbReference type="Proteomes" id="UP000325116"/>
    </source>
</evidence>
<keyword evidence="1" id="KW-0812">Transmembrane</keyword>
<keyword evidence="1" id="KW-0472">Membrane</keyword>